<dbReference type="InterPro" id="IPR050216">
    <property type="entry name" value="LRR_domain-containing"/>
</dbReference>
<accession>A0ABT4ANU6</accession>
<dbReference type="SMART" id="SM00369">
    <property type="entry name" value="LRR_TYP"/>
    <property type="match status" value="3"/>
</dbReference>
<dbReference type="Proteomes" id="UP001207654">
    <property type="component" value="Unassembled WGS sequence"/>
</dbReference>
<evidence type="ECO:0000256" key="1">
    <source>
        <dbReference type="ARBA" id="ARBA00022614"/>
    </source>
</evidence>
<sequence length="359" mass="39886">MATSKKTAPATAWKRLEKAAIQKLGKHSAGRYTAELEPRVMPFASAFDPGPLLPPEYVQFIKALGYRWVSTGASALAFLPPRWMVSLAQQMGEPDRTWETVRAEREAGTHAYRFVMFASRDLNDVNGFCFGKSEDSDELVVWNVEDSLPESELGPFSTWIAEELGALEAALEETEEDAEPDEPLGLEGESLPMKNKSGKAGPAAVLDAFPRTAKEILLNGRKLGELPSMIGEFTELESLWLRTTGLQQLPRELGLLGKLKKLDVSFNPALTALPPELGQLQSLESLNLNRTGLSTLPDELEQLRRLTFLDLQATALKTLPPVLFRMPWLRTLDLYWTTIPPEEIEQLRRALPDCKVGVS</sequence>
<keyword evidence="1" id="KW-0433">Leucine-rich repeat</keyword>
<comment type="caution">
    <text evidence="3">The sequence shown here is derived from an EMBL/GenBank/DDBJ whole genome shotgun (WGS) entry which is preliminary data.</text>
</comment>
<dbReference type="InterPro" id="IPR001611">
    <property type="entry name" value="Leu-rich_rpt"/>
</dbReference>
<keyword evidence="4" id="KW-1185">Reference proteome</keyword>
<keyword evidence="2" id="KW-0677">Repeat</keyword>
<dbReference type="Gene3D" id="3.80.10.10">
    <property type="entry name" value="Ribonuclease Inhibitor"/>
    <property type="match status" value="1"/>
</dbReference>
<dbReference type="RefSeq" id="WP_267541894.1">
    <property type="nucleotide sequence ID" value="NZ_JAPNKA010000001.1"/>
</dbReference>
<evidence type="ECO:0000256" key="2">
    <source>
        <dbReference type="ARBA" id="ARBA00022737"/>
    </source>
</evidence>
<dbReference type="SUPFAM" id="SSF52047">
    <property type="entry name" value="RNI-like"/>
    <property type="match status" value="1"/>
</dbReference>
<dbReference type="EMBL" id="JAPNKA010000001">
    <property type="protein sequence ID" value="MCY1083360.1"/>
    <property type="molecule type" value="Genomic_DNA"/>
</dbReference>
<proteinExistence type="predicted"/>
<organism evidence="3 4">
    <name type="scientific">Archangium lansingense</name>
    <dbReference type="NCBI Taxonomy" id="2995310"/>
    <lineage>
        <taxon>Bacteria</taxon>
        <taxon>Pseudomonadati</taxon>
        <taxon>Myxococcota</taxon>
        <taxon>Myxococcia</taxon>
        <taxon>Myxococcales</taxon>
        <taxon>Cystobacterineae</taxon>
        <taxon>Archangiaceae</taxon>
        <taxon>Archangium</taxon>
    </lineage>
</organism>
<reference evidence="3 4" key="1">
    <citation type="submission" date="2022-11" db="EMBL/GenBank/DDBJ databases">
        <title>Minimal conservation of predation-associated metabolite biosynthetic gene clusters underscores biosynthetic potential of Myxococcota including descriptions for ten novel species: Archangium lansinium sp. nov., Myxococcus landrumus sp. nov., Nannocystis bai.</title>
        <authorList>
            <person name="Ahearne A."/>
            <person name="Stevens C."/>
            <person name="Phillips K."/>
        </authorList>
    </citation>
    <scope>NUCLEOTIDE SEQUENCE [LARGE SCALE GENOMIC DNA]</scope>
    <source>
        <strain evidence="3 4">MIWBW</strain>
    </source>
</reference>
<dbReference type="PANTHER" id="PTHR48051:SF1">
    <property type="entry name" value="RAS SUPPRESSOR PROTEIN 1"/>
    <property type="match status" value="1"/>
</dbReference>
<dbReference type="InterPro" id="IPR032675">
    <property type="entry name" value="LRR_dom_sf"/>
</dbReference>
<name>A0ABT4ANU6_9BACT</name>
<protein>
    <submittedName>
        <fullName evidence="3">Leucine-rich repeat domain-containing protein</fullName>
    </submittedName>
</protein>
<dbReference type="PANTHER" id="PTHR48051">
    <property type="match status" value="1"/>
</dbReference>
<evidence type="ECO:0000313" key="4">
    <source>
        <dbReference type="Proteomes" id="UP001207654"/>
    </source>
</evidence>
<gene>
    <name evidence="3" type="ORF">OV287_53885</name>
</gene>
<evidence type="ECO:0000313" key="3">
    <source>
        <dbReference type="EMBL" id="MCY1083360.1"/>
    </source>
</evidence>
<dbReference type="InterPro" id="IPR003591">
    <property type="entry name" value="Leu-rich_rpt_typical-subtyp"/>
</dbReference>
<dbReference type="Pfam" id="PF13855">
    <property type="entry name" value="LRR_8"/>
    <property type="match status" value="1"/>
</dbReference>